<dbReference type="GO" id="GO:0016616">
    <property type="term" value="F:oxidoreductase activity, acting on the CH-OH group of donors, NAD or NADP as acceptor"/>
    <property type="evidence" value="ECO:0007669"/>
    <property type="project" value="UniProtKB-ARBA"/>
</dbReference>
<dbReference type="HOGENOM" id="CLU_026673_11_0_2"/>
<dbReference type="GO" id="GO:0030554">
    <property type="term" value="F:adenyl nucleotide binding"/>
    <property type="evidence" value="ECO:0007669"/>
    <property type="project" value="UniProtKB-ARBA"/>
</dbReference>
<dbReference type="SUPFAM" id="SSF51735">
    <property type="entry name" value="NAD(P)-binding Rossmann-fold domains"/>
    <property type="match status" value="1"/>
</dbReference>
<dbReference type="Gene3D" id="3.90.180.10">
    <property type="entry name" value="Medium-chain alcohol dehydrogenases, catalytic domain"/>
    <property type="match status" value="1"/>
</dbReference>
<dbReference type="InterPro" id="IPR013149">
    <property type="entry name" value="ADH-like_C"/>
</dbReference>
<dbReference type="Gene3D" id="3.40.50.720">
    <property type="entry name" value="NAD(P)-binding Rossmann-like Domain"/>
    <property type="match status" value="1"/>
</dbReference>
<evidence type="ECO:0000256" key="1">
    <source>
        <dbReference type="ARBA" id="ARBA00022723"/>
    </source>
</evidence>
<dbReference type="InterPro" id="IPR013154">
    <property type="entry name" value="ADH-like_N"/>
</dbReference>
<evidence type="ECO:0000313" key="7">
    <source>
        <dbReference type="EMBL" id="AHG02073.1"/>
    </source>
</evidence>
<keyword evidence="1 4" id="KW-0479">Metal-binding</keyword>
<organism evidence="7 8">
    <name type="scientific">Halostagnicola larsenii XH-48</name>
    <dbReference type="NCBI Taxonomy" id="797299"/>
    <lineage>
        <taxon>Archaea</taxon>
        <taxon>Methanobacteriati</taxon>
        <taxon>Methanobacteriota</taxon>
        <taxon>Stenosarchaea group</taxon>
        <taxon>Halobacteria</taxon>
        <taxon>Halobacteriales</taxon>
        <taxon>Natrialbaceae</taxon>
        <taxon>Halostagnicola</taxon>
    </lineage>
</organism>
<dbReference type="PANTHER" id="PTHR43401:SF2">
    <property type="entry name" value="L-THREONINE 3-DEHYDROGENASE"/>
    <property type="match status" value="1"/>
</dbReference>
<geneLocation type="plasmid" evidence="7">
    <name>unnamed</name>
</geneLocation>
<keyword evidence="8" id="KW-1185">Reference proteome</keyword>
<evidence type="ECO:0000313" key="8">
    <source>
        <dbReference type="Proteomes" id="UP000019024"/>
    </source>
</evidence>
<dbReference type="GO" id="GO:0044281">
    <property type="term" value="P:small molecule metabolic process"/>
    <property type="evidence" value="ECO:0007669"/>
    <property type="project" value="UniProtKB-ARBA"/>
</dbReference>
<evidence type="ECO:0008006" key="9">
    <source>
        <dbReference type="Google" id="ProtNLM"/>
    </source>
</evidence>
<evidence type="ECO:0000259" key="5">
    <source>
        <dbReference type="Pfam" id="PF00107"/>
    </source>
</evidence>
<dbReference type="InterPro" id="IPR002328">
    <property type="entry name" value="ADH_Zn_CS"/>
</dbReference>
<dbReference type="InterPro" id="IPR036291">
    <property type="entry name" value="NAD(P)-bd_dom_sf"/>
</dbReference>
<dbReference type="Pfam" id="PF08240">
    <property type="entry name" value="ADH_N"/>
    <property type="match status" value="1"/>
</dbReference>
<dbReference type="GO" id="GO:0008270">
    <property type="term" value="F:zinc ion binding"/>
    <property type="evidence" value="ECO:0007669"/>
    <property type="project" value="InterPro"/>
</dbReference>
<gene>
    <name evidence="7" type="ORF">HALLA_01855</name>
</gene>
<feature type="domain" description="Alcohol dehydrogenase-like C-terminal" evidence="5">
    <location>
        <begin position="154"/>
        <end position="284"/>
    </location>
</feature>
<name>W0JYJ0_9EURY</name>
<dbReference type="PANTHER" id="PTHR43401">
    <property type="entry name" value="L-THREONINE 3-DEHYDROGENASE"/>
    <property type="match status" value="1"/>
</dbReference>
<dbReference type="EMBL" id="CP007057">
    <property type="protein sequence ID" value="AHG02073.1"/>
    <property type="molecule type" value="Genomic_DNA"/>
</dbReference>
<dbReference type="InterPro" id="IPR050129">
    <property type="entry name" value="Zn_alcohol_dh"/>
</dbReference>
<dbReference type="Pfam" id="PF00107">
    <property type="entry name" value="ADH_zinc_N"/>
    <property type="match status" value="1"/>
</dbReference>
<dbReference type="GO" id="GO:0051262">
    <property type="term" value="P:protein tetramerization"/>
    <property type="evidence" value="ECO:0007669"/>
    <property type="project" value="UniProtKB-ARBA"/>
</dbReference>
<accession>W0JYJ0</accession>
<evidence type="ECO:0000259" key="6">
    <source>
        <dbReference type="Pfam" id="PF08240"/>
    </source>
</evidence>
<protein>
    <recommendedName>
        <fullName evidence="9">Alcohol dehydrogenase</fullName>
    </recommendedName>
</protein>
<dbReference type="PROSITE" id="PS00059">
    <property type="entry name" value="ADH_ZINC"/>
    <property type="match status" value="1"/>
</dbReference>
<reference evidence="7 8" key="1">
    <citation type="submission" date="2014-01" db="EMBL/GenBank/DDBJ databases">
        <authorList>
            <consortium name="DOE Joint Genome Institute"/>
            <person name="Anderson I."/>
            <person name="Huntemann M."/>
            <person name="Han J."/>
            <person name="Chen A."/>
            <person name="Kyrpides N."/>
            <person name="Mavromatis K."/>
            <person name="Markowitz V."/>
            <person name="Palaniappan K."/>
            <person name="Ivanova N."/>
            <person name="Schaumberg A."/>
            <person name="Pati A."/>
            <person name="Liolios K."/>
            <person name="Nordberg H.P."/>
            <person name="Cantor M.N."/>
            <person name="Hua S.X."/>
            <person name="Woyke T."/>
        </authorList>
    </citation>
    <scope>NUCLEOTIDE SEQUENCE [LARGE SCALE GENOMIC DNA]</scope>
    <source>
        <strain evidence="7 8">XH-48</strain>
        <plasmid evidence="8">2</plasmid>
    </source>
</reference>
<dbReference type="InterPro" id="IPR011032">
    <property type="entry name" value="GroES-like_sf"/>
</dbReference>
<evidence type="ECO:0000256" key="3">
    <source>
        <dbReference type="ARBA" id="ARBA00023002"/>
    </source>
</evidence>
<comment type="similarity">
    <text evidence="4">Belongs to the zinc-containing alcohol dehydrogenase family.</text>
</comment>
<dbReference type="KEGG" id="hlr:HALLA_01855"/>
<evidence type="ECO:0000256" key="2">
    <source>
        <dbReference type="ARBA" id="ARBA00022833"/>
    </source>
</evidence>
<evidence type="ECO:0000256" key="4">
    <source>
        <dbReference type="RuleBase" id="RU361277"/>
    </source>
</evidence>
<proteinExistence type="inferred from homology"/>
<comment type="cofactor">
    <cofactor evidence="4">
        <name>Zn(2+)</name>
        <dbReference type="ChEBI" id="CHEBI:29105"/>
    </cofactor>
</comment>
<keyword evidence="3" id="KW-0560">Oxidoreductase</keyword>
<dbReference type="AlphaFoldDB" id="W0JYJ0"/>
<dbReference type="SUPFAM" id="SSF50129">
    <property type="entry name" value="GroES-like"/>
    <property type="match status" value="1"/>
</dbReference>
<sequence length="327" mass="34355">MDEPTPEAGEILVDVAACGICGSDLHFYTEGLHGDAELPVTLGHEVGGTVIQTGDGVDIEEGTDVVLSPHTPCMECWCCKDGLYNLCTNLNATSAKPGGYAEKVVESADNAITLPDGVSPEDAAIAQPVSVGLHAVRESPLGIGDSTLVVGAGPIGLGVVRFAKSTGAGPIFVSEPQESRQEVALELGADVVIDPTEEDPVERVHEETGTGVDVAFEAVGHQETFNQAIESTRANGHTTVIGVFSGEAEISPQSLVSHQRSISGSTSHQLGPRVTKEYNAVLRQLESGELDADRYVTSRIGLEDVVEDGFETLLEADNEERKILVCP</sequence>
<dbReference type="Proteomes" id="UP000019024">
    <property type="component" value="Plasmid unnamed2"/>
</dbReference>
<keyword evidence="2 4" id="KW-0862">Zinc</keyword>
<feature type="domain" description="Alcohol dehydrogenase-like N-terminal" evidence="6">
    <location>
        <begin position="8"/>
        <end position="116"/>
    </location>
</feature>
<keyword evidence="7" id="KW-0614">Plasmid</keyword>
<dbReference type="GO" id="GO:0043168">
    <property type="term" value="F:anion binding"/>
    <property type="evidence" value="ECO:0007669"/>
    <property type="project" value="UniProtKB-ARBA"/>
</dbReference>
<dbReference type="eggNOG" id="arCOG01459">
    <property type="taxonomic scope" value="Archaea"/>
</dbReference>